<proteinExistence type="predicted"/>
<feature type="compositionally biased region" description="Low complexity" evidence="2">
    <location>
        <begin position="240"/>
        <end position="252"/>
    </location>
</feature>
<evidence type="ECO:0000313" key="4">
    <source>
        <dbReference type="Proteomes" id="UP001274830"/>
    </source>
</evidence>
<reference evidence="3" key="1">
    <citation type="submission" date="2023-07" db="EMBL/GenBank/DDBJ databases">
        <title>Black Yeasts Isolated from many extreme environments.</title>
        <authorList>
            <person name="Coleine C."/>
            <person name="Stajich J.E."/>
            <person name="Selbmann L."/>
        </authorList>
    </citation>
    <scope>NUCLEOTIDE SEQUENCE</scope>
    <source>
        <strain evidence="3">CCFEE 5485</strain>
    </source>
</reference>
<feature type="compositionally biased region" description="Polar residues" evidence="2">
    <location>
        <begin position="33"/>
        <end position="44"/>
    </location>
</feature>
<protein>
    <submittedName>
        <fullName evidence="3">Uncharacterized protein</fullName>
    </submittedName>
</protein>
<comment type="caution">
    <text evidence="3">The sequence shown here is derived from an EMBL/GenBank/DDBJ whole genome shotgun (WGS) entry which is preliminary data.</text>
</comment>
<feature type="compositionally biased region" description="Basic residues" evidence="2">
    <location>
        <begin position="90"/>
        <end position="99"/>
    </location>
</feature>
<keyword evidence="1" id="KW-0175">Coiled coil</keyword>
<feature type="coiled-coil region" evidence="1">
    <location>
        <begin position="271"/>
        <end position="307"/>
    </location>
</feature>
<evidence type="ECO:0000256" key="1">
    <source>
        <dbReference type="SAM" id="Coils"/>
    </source>
</evidence>
<name>A0AAE0TPV5_9PEZI</name>
<feature type="compositionally biased region" description="Basic and acidic residues" evidence="2">
    <location>
        <begin position="48"/>
        <end position="63"/>
    </location>
</feature>
<feature type="region of interest" description="Disordered" evidence="2">
    <location>
        <begin position="780"/>
        <end position="799"/>
    </location>
</feature>
<dbReference type="AlphaFoldDB" id="A0AAE0TPV5"/>
<organism evidence="3 4">
    <name type="scientific">Recurvomyces mirabilis</name>
    <dbReference type="NCBI Taxonomy" id="574656"/>
    <lineage>
        <taxon>Eukaryota</taxon>
        <taxon>Fungi</taxon>
        <taxon>Dikarya</taxon>
        <taxon>Ascomycota</taxon>
        <taxon>Pezizomycotina</taxon>
        <taxon>Dothideomycetes</taxon>
        <taxon>Dothideomycetidae</taxon>
        <taxon>Mycosphaerellales</taxon>
        <taxon>Teratosphaeriaceae</taxon>
        <taxon>Recurvomyces</taxon>
    </lineage>
</organism>
<dbReference type="Proteomes" id="UP001274830">
    <property type="component" value="Unassembled WGS sequence"/>
</dbReference>
<feature type="region of interest" description="Disordered" evidence="2">
    <location>
        <begin position="654"/>
        <end position="711"/>
    </location>
</feature>
<feature type="compositionally biased region" description="Basic and acidic residues" evidence="2">
    <location>
        <begin position="783"/>
        <end position="799"/>
    </location>
</feature>
<evidence type="ECO:0000256" key="2">
    <source>
        <dbReference type="SAM" id="MobiDB-lite"/>
    </source>
</evidence>
<gene>
    <name evidence="3" type="ORF">LTR78_008612</name>
</gene>
<sequence>MGRAVKDFFKPYIVPRNLVPVQQVEEDEIIVGSPTQSRKAQPSRSARKACDHASTGKHEEKVRTKLLPQKSQVSRDSSVGSLGATPLKASPRKSPRSKRSAVSSLDGSNDDETLYHSSPTPSVQRAVMSVEVPSPRREQTPTPTLIYQAPLATSMLPQPPPALNTSFTSLLSSQSSSRRVMKGGMQAVTNSDSGSAEDSDEHLDDIDVLIPRKKVRLTPPLPQVLTTQRLEIAGRKSARLSDQSSKSSRSGSHTPQLPFSPPRTEYKHSLLKLVKANEKKVREDVRIAEAENKAQEAQERRDRARQATTLTMDEEMLVEKYADDSEEGEGVKRAMVRTEALLDEETFSFFASGGGVKVEDCEFPVKWLEGTALMSTLGDVGKRQRAYIMGFVADLASMSRLPEAAVKWTASQLVHERREDLREAYVEVLSLARTMGIEYEQTSLRDYYSTALSGTGLGTPAAQSDTSGLGEANQHHTTQAPGLRHVIRALSYLLPKPNLPALTTTILDLALLNIDTNLARETDLHLEIEQTLASLLTNTPPSDLLPLCAAVATGLKTMETLTPTLLCQVITSLPAISEGTHYLRWQLALRYSADIWREEMLRIEDCYSPILERLRTAEVYRINGNTDYGLLRREVEVLDLAVDGGFCKDFSGLGSGSGSGSESVMPGPTTATTENSDNHDPDNDCPEPGIAPLFNNRHLSFPPPQSPEEKNFNSRIDALSSQLKSLASRIKDGGATSLKRVECKSVFERVVVRLESGVRTRPKPKRDVFGGRSGAGVRWKVVGKGEKRRGGEKGGGEVK</sequence>
<feature type="region of interest" description="Disordered" evidence="2">
    <location>
        <begin position="458"/>
        <end position="479"/>
    </location>
</feature>
<dbReference type="EMBL" id="JAUTXT010000042">
    <property type="protein sequence ID" value="KAK3671513.1"/>
    <property type="molecule type" value="Genomic_DNA"/>
</dbReference>
<accession>A0AAE0TPV5</accession>
<feature type="region of interest" description="Disordered" evidence="2">
    <location>
        <begin position="23"/>
        <end position="142"/>
    </location>
</feature>
<feature type="region of interest" description="Disordered" evidence="2">
    <location>
        <begin position="227"/>
        <end position="265"/>
    </location>
</feature>
<keyword evidence="4" id="KW-1185">Reference proteome</keyword>
<evidence type="ECO:0000313" key="3">
    <source>
        <dbReference type="EMBL" id="KAK3671513.1"/>
    </source>
</evidence>
<feature type="compositionally biased region" description="Polar residues" evidence="2">
    <location>
        <begin position="69"/>
        <end position="80"/>
    </location>
</feature>